<name>A0ABQ5WUU3_9PROT</name>
<sequence length="139" mass="15347">MRFAVLLIAYRKVMVITITKALCCENMRAQVRIAAEIIFFGKQPVGRAAPKTAFAVMKEAAVKNPQTDPFPDIRVLTKIPFFVEEAVRRKSRSGSAGFPVALEALVTQIKFGCALFFSGFLPKPLSIARTIPFRVKCGP</sequence>
<protein>
    <submittedName>
        <fullName evidence="1">Uncharacterized protein</fullName>
    </submittedName>
</protein>
<proteinExistence type="predicted"/>
<reference evidence="2" key="1">
    <citation type="journal article" date="2019" name="Int. J. Syst. Evol. Microbiol.">
        <title>The Global Catalogue of Microorganisms (GCM) 10K type strain sequencing project: providing services to taxonomists for standard genome sequencing and annotation.</title>
        <authorList>
            <consortium name="The Broad Institute Genomics Platform"/>
            <consortium name="The Broad Institute Genome Sequencing Center for Infectious Disease"/>
            <person name="Wu L."/>
            <person name="Ma J."/>
        </authorList>
    </citation>
    <scope>NUCLEOTIDE SEQUENCE [LARGE SCALE GENOMIC DNA]</scope>
    <source>
        <strain evidence="2">NBRC 3266</strain>
    </source>
</reference>
<comment type="caution">
    <text evidence="1">The sequence shown here is derived from an EMBL/GenBank/DDBJ whole genome shotgun (WGS) entry which is preliminary data.</text>
</comment>
<evidence type="ECO:0000313" key="1">
    <source>
        <dbReference type="EMBL" id="GLQ67317.1"/>
    </source>
</evidence>
<gene>
    <name evidence="1" type="ORF">GCM10007870_29020</name>
</gene>
<evidence type="ECO:0000313" key="2">
    <source>
        <dbReference type="Proteomes" id="UP001156629"/>
    </source>
</evidence>
<keyword evidence="2" id="KW-1185">Reference proteome</keyword>
<dbReference type="Proteomes" id="UP001156629">
    <property type="component" value="Unassembled WGS sequence"/>
</dbReference>
<dbReference type="EMBL" id="BSNV01000049">
    <property type="protein sequence ID" value="GLQ67317.1"/>
    <property type="molecule type" value="Genomic_DNA"/>
</dbReference>
<organism evidence="1 2">
    <name type="scientific">Gluconobacter kondonii</name>
    <dbReference type="NCBI Taxonomy" id="941463"/>
    <lineage>
        <taxon>Bacteria</taxon>
        <taxon>Pseudomonadati</taxon>
        <taxon>Pseudomonadota</taxon>
        <taxon>Alphaproteobacteria</taxon>
        <taxon>Acetobacterales</taxon>
        <taxon>Acetobacteraceae</taxon>
        <taxon>Gluconobacter</taxon>
    </lineage>
</organism>
<accession>A0ABQ5WUU3</accession>